<evidence type="ECO:0000313" key="3">
    <source>
        <dbReference type="EMBL" id="MBF4161775.1"/>
    </source>
</evidence>
<feature type="transmembrane region" description="Helical" evidence="1">
    <location>
        <begin position="6"/>
        <end position="27"/>
    </location>
</feature>
<proteinExistence type="predicted"/>
<evidence type="ECO:0000259" key="2">
    <source>
        <dbReference type="Pfam" id="PF07811"/>
    </source>
</evidence>
<name>A0A930V132_9ACTN</name>
<keyword evidence="4" id="KW-1185">Reference proteome</keyword>
<dbReference type="Proteomes" id="UP000656804">
    <property type="component" value="Unassembled WGS sequence"/>
</dbReference>
<feature type="domain" description="TadE-like" evidence="2">
    <location>
        <begin position="2"/>
        <end position="41"/>
    </location>
</feature>
<reference evidence="3" key="1">
    <citation type="submission" date="2020-11" db="EMBL/GenBank/DDBJ databases">
        <title>Nocardioides sp. CBS4Y-1, whole genome shotgun sequence.</title>
        <authorList>
            <person name="Tuo L."/>
        </authorList>
    </citation>
    <scope>NUCLEOTIDE SEQUENCE</scope>
    <source>
        <strain evidence="3">CBS4Y-1</strain>
    </source>
</reference>
<dbReference type="EMBL" id="JADIVZ010000003">
    <property type="protein sequence ID" value="MBF4161775.1"/>
    <property type="molecule type" value="Genomic_DNA"/>
</dbReference>
<protein>
    <submittedName>
        <fullName evidence="3">Pilus assembly protein</fullName>
    </submittedName>
</protein>
<keyword evidence="1" id="KW-0472">Membrane</keyword>
<accession>A0A930V132</accession>
<dbReference type="InterPro" id="IPR012495">
    <property type="entry name" value="TadE-like_dom"/>
</dbReference>
<sequence>MAVEVVLLTPAMVAFFLLVVAFGRYVAVQGDIDAAARDAARQASLQANAGAARSAAYAVIASSLDDHTHCGSPGVGGTWGAGGEVTITLNCRVDYSGLGLIGVPGSVGIDTTSAAPLDPYRSYE</sequence>
<evidence type="ECO:0000313" key="4">
    <source>
        <dbReference type="Proteomes" id="UP000656804"/>
    </source>
</evidence>
<dbReference type="Pfam" id="PF07811">
    <property type="entry name" value="TadE"/>
    <property type="match status" value="1"/>
</dbReference>
<keyword evidence="1" id="KW-1133">Transmembrane helix</keyword>
<evidence type="ECO:0000256" key="1">
    <source>
        <dbReference type="SAM" id="Phobius"/>
    </source>
</evidence>
<gene>
    <name evidence="3" type="ORF">ISG29_08730</name>
</gene>
<dbReference type="AlphaFoldDB" id="A0A930V132"/>
<organism evidence="3 4">
    <name type="scientific">Nocardioides acrostichi</name>
    <dbReference type="NCBI Taxonomy" id="2784339"/>
    <lineage>
        <taxon>Bacteria</taxon>
        <taxon>Bacillati</taxon>
        <taxon>Actinomycetota</taxon>
        <taxon>Actinomycetes</taxon>
        <taxon>Propionibacteriales</taxon>
        <taxon>Nocardioidaceae</taxon>
        <taxon>Nocardioides</taxon>
    </lineage>
</organism>
<comment type="caution">
    <text evidence="3">The sequence shown here is derived from an EMBL/GenBank/DDBJ whole genome shotgun (WGS) entry which is preliminary data.</text>
</comment>
<keyword evidence="1" id="KW-0812">Transmembrane</keyword>